<dbReference type="InterPro" id="IPR011990">
    <property type="entry name" value="TPR-like_helical_dom_sf"/>
</dbReference>
<dbReference type="KEGG" id="dpf:ON006_09520"/>
<dbReference type="Proteomes" id="UP001164653">
    <property type="component" value="Chromosome"/>
</dbReference>
<keyword evidence="2" id="KW-1185">Reference proteome</keyword>
<evidence type="ECO:0000313" key="1">
    <source>
        <dbReference type="EMBL" id="WAC14180.1"/>
    </source>
</evidence>
<proteinExistence type="predicted"/>
<protein>
    <recommendedName>
        <fullName evidence="3">Tetratricopeptide repeat protein</fullName>
    </recommendedName>
</protein>
<dbReference type="EMBL" id="CP112998">
    <property type="protein sequence ID" value="WAC14180.1"/>
    <property type="molecule type" value="Genomic_DNA"/>
</dbReference>
<dbReference type="Gene3D" id="1.25.40.10">
    <property type="entry name" value="Tetratricopeptide repeat domain"/>
    <property type="match status" value="1"/>
</dbReference>
<dbReference type="PANTHER" id="PTHR45588:SF1">
    <property type="entry name" value="WW DOMAIN-CONTAINING PROTEIN"/>
    <property type="match status" value="1"/>
</dbReference>
<evidence type="ECO:0000313" key="2">
    <source>
        <dbReference type="Proteomes" id="UP001164653"/>
    </source>
</evidence>
<dbReference type="SUPFAM" id="SSF48452">
    <property type="entry name" value="TPR-like"/>
    <property type="match status" value="1"/>
</dbReference>
<dbReference type="RefSeq" id="WP_244824256.1">
    <property type="nucleotide sequence ID" value="NZ_CP112998.1"/>
</dbReference>
<reference evidence="1" key="1">
    <citation type="submission" date="2022-11" db="EMBL/GenBank/DDBJ databases">
        <title>Dyadobacter pollutisoli sp. nov., isolated from plastic dumped soil.</title>
        <authorList>
            <person name="Kim J.M."/>
            <person name="Kim K.R."/>
            <person name="Lee J.K."/>
            <person name="Hao L."/>
            <person name="Jeon C.O."/>
        </authorList>
    </citation>
    <scope>NUCLEOTIDE SEQUENCE</scope>
    <source>
        <strain evidence="1">U1</strain>
    </source>
</reference>
<accession>A0A9E8NCN0</accession>
<organism evidence="1 2">
    <name type="scientific">Dyadobacter pollutisoli</name>
    <dbReference type="NCBI Taxonomy" id="2910158"/>
    <lineage>
        <taxon>Bacteria</taxon>
        <taxon>Pseudomonadati</taxon>
        <taxon>Bacteroidota</taxon>
        <taxon>Cytophagia</taxon>
        <taxon>Cytophagales</taxon>
        <taxon>Spirosomataceae</taxon>
        <taxon>Dyadobacter</taxon>
    </lineage>
</organism>
<gene>
    <name evidence="1" type="ORF">ON006_09520</name>
</gene>
<dbReference type="PANTHER" id="PTHR45588">
    <property type="entry name" value="TPR DOMAIN-CONTAINING PROTEIN"/>
    <property type="match status" value="1"/>
</dbReference>
<dbReference type="AlphaFoldDB" id="A0A9E8NCN0"/>
<name>A0A9E8NCN0_9BACT</name>
<evidence type="ECO:0008006" key="3">
    <source>
        <dbReference type="Google" id="ProtNLM"/>
    </source>
</evidence>
<sequence>MKLLLLPVTFISFVLGIALYWPKPAPTPAASRENIAVCGPSYSGSSTTTADGKFIVALPGWGHYSYPVTVKSDSAQFYFDQGLSMYYSYHFKEAVASFRESARIEKNNPMALWGQALAMGPYYNAAHSYTKPEALAEVLKQMNEAAANASPREKHLIKAMNSRYSSDPKDSDRAALNLTYSQKIKDLMSVYPDDQDIKVLYIDAVMLMHAWDFWSKDGTSKPWTPELVSICEKVLKNNPKHPGALHYYIHLTEASRHPDVSLAGAETLRDLLPGVAHMVHMSSHAYERSGLYHKGVEVNNLADNNLLYYDLLAKNLALTKHSPHYFAVQSYCALTAGMYSEAMRYAQRCRKSVAPTAETTYDQYLYMIPVMTMVRMGKWDQILNDSVVVDRHWTYASLLSDFAKGIALVNTGQIDSASAHLEQLRIKMKDPVLTKRRIPFNSPIQAAGIAENILNGAILFARNDRATAINSFEKAVELEDKLIYTEPKDWPIPSRQFLGAYLLKAGKPSQAQKVYVEDLIFNPGNGWSLLGLYNSIRAQGKKQNRTTYKAKYQIAFAHADQIPSSSVFMK</sequence>